<keyword evidence="1" id="KW-0812">Transmembrane</keyword>
<protein>
    <submittedName>
        <fullName evidence="2">Uncharacterized protein</fullName>
    </submittedName>
</protein>
<reference evidence="2 3" key="1">
    <citation type="journal article" date="2016" name="Nat. Commun.">
        <title>Thousands of microbial genomes shed light on interconnected biogeochemical processes in an aquifer system.</title>
        <authorList>
            <person name="Anantharaman K."/>
            <person name="Brown C.T."/>
            <person name="Hug L.A."/>
            <person name="Sharon I."/>
            <person name="Castelle C.J."/>
            <person name="Probst A.J."/>
            <person name="Thomas B.C."/>
            <person name="Singh A."/>
            <person name="Wilkins M.J."/>
            <person name="Karaoz U."/>
            <person name="Brodie E.L."/>
            <person name="Williams K.H."/>
            <person name="Hubbard S.S."/>
            <person name="Banfield J.F."/>
        </authorList>
    </citation>
    <scope>NUCLEOTIDE SEQUENCE [LARGE SCALE GENOMIC DNA]</scope>
</reference>
<organism evidence="2 3">
    <name type="scientific">Candidatus Yanofskybacteria bacterium RIFCSPHIGHO2_01_FULL_41_53</name>
    <dbReference type="NCBI Taxonomy" id="1802663"/>
    <lineage>
        <taxon>Bacteria</taxon>
        <taxon>Candidatus Yanofskyibacteriota</taxon>
    </lineage>
</organism>
<accession>A0A1F8EI30</accession>
<dbReference type="EMBL" id="MGJD01000020">
    <property type="protein sequence ID" value="OGN00522.1"/>
    <property type="molecule type" value="Genomic_DNA"/>
</dbReference>
<evidence type="ECO:0000313" key="3">
    <source>
        <dbReference type="Proteomes" id="UP000177117"/>
    </source>
</evidence>
<proteinExistence type="predicted"/>
<dbReference type="Proteomes" id="UP000177117">
    <property type="component" value="Unassembled WGS sequence"/>
</dbReference>
<feature type="transmembrane region" description="Helical" evidence="1">
    <location>
        <begin position="12"/>
        <end position="30"/>
    </location>
</feature>
<dbReference type="AlphaFoldDB" id="A0A1F8EI30"/>
<evidence type="ECO:0000313" key="2">
    <source>
        <dbReference type="EMBL" id="OGN00522.1"/>
    </source>
</evidence>
<keyword evidence="1" id="KW-1133">Transmembrane helix</keyword>
<comment type="caution">
    <text evidence="2">The sequence shown here is derived from an EMBL/GenBank/DDBJ whole genome shotgun (WGS) entry which is preliminary data.</text>
</comment>
<name>A0A1F8EI30_9BACT</name>
<sequence>MRRETEMKQLLIYVAIFVVGIIIVGLLASTTRTATVEARSSRLRYLGYDGHGLEATCDTVTRKVIYYKNGTNSGVAIDTQNGGC</sequence>
<keyword evidence="1" id="KW-0472">Membrane</keyword>
<gene>
    <name evidence="2" type="ORF">A2650_01615</name>
</gene>
<evidence type="ECO:0000256" key="1">
    <source>
        <dbReference type="SAM" id="Phobius"/>
    </source>
</evidence>